<evidence type="ECO:0000256" key="7">
    <source>
        <dbReference type="ARBA" id="ARBA00023212"/>
    </source>
</evidence>
<feature type="domain" description="DM10" evidence="10">
    <location>
        <begin position="237"/>
        <end position="357"/>
    </location>
</feature>
<keyword evidence="8" id="KW-0966">Cell projection</keyword>
<evidence type="ECO:0000256" key="1">
    <source>
        <dbReference type="ARBA" id="ARBA00004611"/>
    </source>
</evidence>
<dbReference type="SUPFAM" id="SSF47473">
    <property type="entry name" value="EF-hand"/>
    <property type="match status" value="1"/>
</dbReference>
<organism evidence="11 12">
    <name type="scientific">Branchiostoma belcheri</name>
    <name type="common">Amphioxus</name>
    <dbReference type="NCBI Taxonomy" id="7741"/>
    <lineage>
        <taxon>Eukaryota</taxon>
        <taxon>Metazoa</taxon>
        <taxon>Chordata</taxon>
        <taxon>Cephalochordata</taxon>
        <taxon>Leptocardii</taxon>
        <taxon>Amphioxiformes</taxon>
        <taxon>Branchiostomatidae</taxon>
        <taxon>Branchiostoma</taxon>
    </lineage>
</organism>
<dbReference type="GeneID" id="109473013"/>
<keyword evidence="4" id="KW-0106">Calcium</keyword>
<dbReference type="GO" id="GO:0000281">
    <property type="term" value="P:mitotic cytokinesis"/>
    <property type="evidence" value="ECO:0007669"/>
    <property type="project" value="TreeGrafter"/>
</dbReference>
<dbReference type="GO" id="GO:0007052">
    <property type="term" value="P:mitotic spindle organization"/>
    <property type="evidence" value="ECO:0007669"/>
    <property type="project" value="TreeGrafter"/>
</dbReference>
<keyword evidence="6" id="KW-0969">Cilium</keyword>
<evidence type="ECO:0000256" key="5">
    <source>
        <dbReference type="ARBA" id="ARBA00022846"/>
    </source>
</evidence>
<dbReference type="Pfam" id="PF06565">
    <property type="entry name" value="DM10_dom"/>
    <property type="match status" value="3"/>
</dbReference>
<dbReference type="FunFam" id="2.30.29.170:FF:000003">
    <property type="entry name" value="EF-hand domain (C-terminal) containing 1"/>
    <property type="match status" value="1"/>
</dbReference>
<comment type="subcellular location">
    <subcellularLocation>
        <location evidence="1">Cytoplasm</location>
        <location evidence="1">Cytoskeleton</location>
        <location evidence="1">Flagellum axoneme</location>
    </subcellularLocation>
</comment>
<dbReference type="Proteomes" id="UP000515135">
    <property type="component" value="Unplaced"/>
</dbReference>
<evidence type="ECO:0000256" key="2">
    <source>
        <dbReference type="ARBA" id="ARBA00022490"/>
    </source>
</evidence>
<dbReference type="KEGG" id="bbel:109473013"/>
<keyword evidence="11" id="KW-1185">Reference proteome</keyword>
<keyword evidence="3" id="KW-0677">Repeat</keyword>
<dbReference type="OrthoDB" id="10255210at2759"/>
<dbReference type="GO" id="GO:0060285">
    <property type="term" value="P:cilium-dependent cell motility"/>
    <property type="evidence" value="ECO:0007669"/>
    <property type="project" value="TreeGrafter"/>
</dbReference>
<dbReference type="PROSITE" id="PS50222">
    <property type="entry name" value="EF_HAND_2"/>
    <property type="match status" value="2"/>
</dbReference>
<evidence type="ECO:0000313" key="12">
    <source>
        <dbReference type="RefSeq" id="XP_019628464.1"/>
    </source>
</evidence>
<dbReference type="FunFam" id="2.30.29.170:FF:000001">
    <property type="entry name" value="EF-hand domain containing 1"/>
    <property type="match status" value="1"/>
</dbReference>
<evidence type="ECO:0000313" key="11">
    <source>
        <dbReference type="Proteomes" id="UP000515135"/>
    </source>
</evidence>
<dbReference type="SMART" id="SM00676">
    <property type="entry name" value="DM10"/>
    <property type="match status" value="3"/>
</dbReference>
<name>A0A6P4Z3E8_BRABE</name>
<dbReference type="Gene3D" id="2.30.29.170">
    <property type="match status" value="3"/>
</dbReference>
<dbReference type="RefSeq" id="XP_019628464.1">
    <property type="nucleotide sequence ID" value="XM_019772905.1"/>
</dbReference>
<dbReference type="InterPro" id="IPR040193">
    <property type="entry name" value="EFHC1/EFHC2/EFHB"/>
</dbReference>
<proteinExistence type="predicted"/>
<gene>
    <name evidence="12" type="primary">LOC109473013</name>
</gene>
<keyword evidence="2" id="KW-0963">Cytoplasm</keyword>
<dbReference type="PROSITE" id="PS00018">
    <property type="entry name" value="EF_HAND_1"/>
    <property type="match status" value="2"/>
</dbReference>
<sequence length="642" mass="74438">MASLPFLPGNSFTDPTKTKFHLCHSLNYKNGYSVPAAYPTVGIGGERLKVNQLSEGELDKLANQKPTLTYGQARPQPPEDFIPAHKAFDKKVLMFKAYYKQTVHESPNEHYRIRPVNIYYYLEDDSISVVEPVVENSGMPQGKLIKRQRLPKDDQGNHWHWKDLNMSMNVTFYGKVFHIVDCDKFTQDYLESEGIELNGPSAMPADPYNYQRVESARLQMFKTPSDFDKLKQFLTMDRKVLRFYCVWDDRDQMFGEMRPFVLHYYLVDDTVEVREVRTPNSGRDPFPVLIGRHKLPKNRDNVESSFPAVVMELSEHEIKDWFKPADLDIGKTVYVYGRRFLLYDCDDFTRAYYAHRLGRGAMGSVDVNQAHPNLPKMEIPPYNGFGSMEDSMQNCLSLIPQPPKKDYIKMMENDHKILRFEATMDSVHPEDNNRRFIISYRLSDDMISIYEPPVRNSGIIGGKFLEATRITKPDSDPENPEFYSPADFAIGNIIVVFKHRFQITDADEYVLRYMEAHADTFPPQSQALQSFRARHGPHTDDVVKNTPVTVQRTGGDLGDLVQEVRLQLQKDNYMNHSSLREAFLWYDKDRSGKIDKSEVRNLCRRCNLPVDDDLLDALIAECDHNKDGQIDYFEFIKFLNWS</sequence>
<dbReference type="Gene3D" id="1.10.238.10">
    <property type="entry name" value="EF-hand"/>
    <property type="match status" value="1"/>
</dbReference>
<dbReference type="AlphaFoldDB" id="A0A6P4Z3E8"/>
<dbReference type="PROSITE" id="PS51336">
    <property type="entry name" value="DM10"/>
    <property type="match status" value="3"/>
</dbReference>
<keyword evidence="7" id="KW-0206">Cytoskeleton</keyword>
<dbReference type="InterPro" id="IPR018247">
    <property type="entry name" value="EF_Hand_1_Ca_BS"/>
</dbReference>
<evidence type="ECO:0000256" key="8">
    <source>
        <dbReference type="ARBA" id="ARBA00023273"/>
    </source>
</evidence>
<accession>A0A6P4Z3E8</accession>
<evidence type="ECO:0000256" key="3">
    <source>
        <dbReference type="ARBA" id="ARBA00022737"/>
    </source>
</evidence>
<dbReference type="PANTHER" id="PTHR12086:SF9">
    <property type="entry name" value="EF-HAND DOMAIN-CONTAINING PROTEIN 1"/>
    <property type="match status" value="1"/>
</dbReference>
<dbReference type="GO" id="GO:0005509">
    <property type="term" value="F:calcium ion binding"/>
    <property type="evidence" value="ECO:0007669"/>
    <property type="project" value="InterPro"/>
</dbReference>
<dbReference type="PANTHER" id="PTHR12086">
    <property type="entry name" value="EF-HAND DOMAIN C-TERMINAL CONTAINING PROTEIN"/>
    <property type="match status" value="1"/>
</dbReference>
<dbReference type="InterPro" id="IPR002048">
    <property type="entry name" value="EF_hand_dom"/>
</dbReference>
<evidence type="ECO:0000256" key="6">
    <source>
        <dbReference type="ARBA" id="ARBA00023069"/>
    </source>
</evidence>
<feature type="domain" description="DM10" evidence="10">
    <location>
        <begin position="89"/>
        <end position="194"/>
    </location>
</feature>
<dbReference type="GO" id="GO:0072686">
    <property type="term" value="C:mitotic spindle"/>
    <property type="evidence" value="ECO:0007669"/>
    <property type="project" value="TreeGrafter"/>
</dbReference>
<dbReference type="GO" id="GO:0043014">
    <property type="term" value="F:alpha-tubulin binding"/>
    <property type="evidence" value="ECO:0007669"/>
    <property type="project" value="TreeGrafter"/>
</dbReference>
<protein>
    <submittedName>
        <fullName evidence="12">EF-hand domain-containing protein 1-like</fullName>
    </submittedName>
</protein>
<evidence type="ECO:0000259" key="10">
    <source>
        <dbReference type="PROSITE" id="PS51336"/>
    </source>
</evidence>
<evidence type="ECO:0000256" key="4">
    <source>
        <dbReference type="ARBA" id="ARBA00022837"/>
    </source>
</evidence>
<reference evidence="12" key="1">
    <citation type="submission" date="2025-08" db="UniProtKB">
        <authorList>
            <consortium name="RefSeq"/>
        </authorList>
    </citation>
    <scope>IDENTIFICATION</scope>
    <source>
        <tissue evidence="12">Gonad</tissue>
    </source>
</reference>
<keyword evidence="5" id="KW-0282">Flagellum</keyword>
<feature type="domain" description="EF-hand" evidence="9">
    <location>
        <begin position="610"/>
        <end position="642"/>
    </location>
</feature>
<feature type="domain" description="DM10" evidence="10">
    <location>
        <begin position="414"/>
        <end position="518"/>
    </location>
</feature>
<dbReference type="CDD" id="cd00051">
    <property type="entry name" value="EFh"/>
    <property type="match status" value="1"/>
</dbReference>
<dbReference type="SMART" id="SM00054">
    <property type="entry name" value="EFh"/>
    <property type="match status" value="2"/>
</dbReference>
<dbReference type="GO" id="GO:0005930">
    <property type="term" value="C:axoneme"/>
    <property type="evidence" value="ECO:0007669"/>
    <property type="project" value="TreeGrafter"/>
</dbReference>
<dbReference type="FunFam" id="2.30.29.170:FF:000002">
    <property type="entry name" value="EF-hand domain (C-terminal) containing 1"/>
    <property type="match status" value="1"/>
</dbReference>
<dbReference type="InterPro" id="IPR011992">
    <property type="entry name" value="EF-hand-dom_pair"/>
</dbReference>
<evidence type="ECO:0000259" key="9">
    <source>
        <dbReference type="PROSITE" id="PS50222"/>
    </source>
</evidence>
<dbReference type="Pfam" id="PF13499">
    <property type="entry name" value="EF-hand_7"/>
    <property type="match status" value="1"/>
</dbReference>
<dbReference type="InterPro" id="IPR006602">
    <property type="entry name" value="DM10_dom"/>
</dbReference>
<feature type="domain" description="EF-hand" evidence="9">
    <location>
        <begin position="574"/>
        <end position="609"/>
    </location>
</feature>